<evidence type="ECO:0000313" key="3">
    <source>
        <dbReference type="Proteomes" id="UP000184074"/>
    </source>
</evidence>
<reference evidence="2 3" key="1">
    <citation type="submission" date="2016-11" db="EMBL/GenBank/DDBJ databases">
        <authorList>
            <person name="Jaros S."/>
            <person name="Januszkiewicz K."/>
            <person name="Wedrychowicz H."/>
        </authorList>
    </citation>
    <scope>NUCLEOTIDE SEQUENCE [LARGE SCALE GENOMIC DNA]</scope>
    <source>
        <strain evidence="2 3">DSM 28715</strain>
    </source>
</reference>
<evidence type="ECO:0000256" key="1">
    <source>
        <dbReference type="SAM" id="SignalP"/>
    </source>
</evidence>
<feature type="chain" id="PRO_5012974364" evidence="1">
    <location>
        <begin position="22"/>
        <end position="158"/>
    </location>
</feature>
<feature type="signal peptide" evidence="1">
    <location>
        <begin position="1"/>
        <end position="21"/>
    </location>
</feature>
<proteinExistence type="predicted"/>
<dbReference type="Proteomes" id="UP000184074">
    <property type="component" value="Unassembled WGS sequence"/>
</dbReference>
<dbReference type="AlphaFoldDB" id="A0A1M5S4A6"/>
<keyword evidence="3" id="KW-1185">Reference proteome</keyword>
<dbReference type="RefSeq" id="WP_072902170.1">
    <property type="nucleotide sequence ID" value="NZ_FQXB01000005.1"/>
</dbReference>
<organism evidence="2 3">
    <name type="scientific">Cognatiyoonia sediminum</name>
    <dbReference type="NCBI Taxonomy" id="1508389"/>
    <lineage>
        <taxon>Bacteria</taxon>
        <taxon>Pseudomonadati</taxon>
        <taxon>Pseudomonadota</taxon>
        <taxon>Alphaproteobacteria</taxon>
        <taxon>Rhodobacterales</taxon>
        <taxon>Paracoccaceae</taxon>
        <taxon>Cognatiyoonia</taxon>
    </lineage>
</organism>
<accession>A0A1M5S4A6</accession>
<keyword evidence="1" id="KW-0732">Signal</keyword>
<name>A0A1M5S4A6_9RHOB</name>
<gene>
    <name evidence="2" type="ORF">SAMN05444003_2848</name>
</gene>
<evidence type="ECO:0000313" key="2">
    <source>
        <dbReference type="EMBL" id="SHH33316.1"/>
    </source>
</evidence>
<sequence>MFRTTLCVAACLILGHTSLSAQTLDLDAVVEAVEVTADGSLTIRNGENQFSCSVVSKDGSIKVEDCTAISASDLDSLTNDQWKDRIRHAMLDNDCKLSTLGAVADVIEQEAIASGVPAEDVAAAREQIASQVDEVIDRMLWEGQLTVRDGEFALDACK</sequence>
<dbReference type="EMBL" id="FQXB01000005">
    <property type="protein sequence ID" value="SHH33316.1"/>
    <property type="molecule type" value="Genomic_DNA"/>
</dbReference>
<dbReference type="STRING" id="1508389.SAMN05444003_2848"/>
<protein>
    <submittedName>
        <fullName evidence="2">Uncharacterized protein</fullName>
    </submittedName>
</protein>